<dbReference type="InterPro" id="IPR004472">
    <property type="entry name" value="DTB_synth_BioD"/>
</dbReference>
<feature type="binding site" evidence="8">
    <location>
        <begin position="117"/>
        <end position="120"/>
    </location>
    <ligand>
        <name>ATP</name>
        <dbReference type="ChEBI" id="CHEBI:30616"/>
    </ligand>
</feature>
<dbReference type="EC" id="6.3.3.3" evidence="8"/>
<sequence>MSAGSCFVTGTDTGVGKTLVASALLLGHARRGRRAVGFKPVAAGMERRDGQWVQEDVERLAAASSVAVRPEQISPCMLRTPIAPHIAAAVEGVRIDAGRIAAAFESLRRRADVVVAEGAGGFRVPLDEGYDTADLARALGLPVVLVVGLRLGCINHALLTAEAVAARGMRLAGWVACSITPGMPHEAANIQALVRRLPGPLWGHVPWLAHPTAAAALPHLDEALF</sequence>
<comment type="subcellular location">
    <subcellularLocation>
        <location evidence="8">Cytoplasm</location>
    </subcellularLocation>
</comment>
<protein>
    <recommendedName>
        <fullName evidence="8">ATP-dependent dethiobiotin synthetase BioD</fullName>
        <ecNumber evidence="8">6.3.3.3</ecNumber>
    </recommendedName>
    <alternativeName>
        <fullName evidence="8">DTB synthetase</fullName>
        <shortName evidence="8">DTBS</shortName>
    </alternativeName>
    <alternativeName>
        <fullName evidence="8">Dethiobiotin synthase</fullName>
    </alternativeName>
</protein>
<dbReference type="PANTHER" id="PTHR43210">
    <property type="entry name" value="DETHIOBIOTIN SYNTHETASE"/>
    <property type="match status" value="1"/>
</dbReference>
<dbReference type="PANTHER" id="PTHR43210:SF5">
    <property type="entry name" value="DETHIOBIOTIN SYNTHETASE"/>
    <property type="match status" value="1"/>
</dbReference>
<dbReference type="Proteomes" id="UP000613011">
    <property type="component" value="Unassembled WGS sequence"/>
</dbReference>
<reference evidence="9" key="1">
    <citation type="submission" date="2021-01" db="EMBL/GenBank/DDBJ databases">
        <title>Ramlibacter sp. strain AW1 16S ribosomal RNA gene Genome sequencing and assembly.</title>
        <authorList>
            <person name="Kang M."/>
        </authorList>
    </citation>
    <scope>NUCLEOTIDE SEQUENCE</scope>
    <source>
        <strain evidence="9">AW1</strain>
    </source>
</reference>
<dbReference type="GO" id="GO:0005524">
    <property type="term" value="F:ATP binding"/>
    <property type="evidence" value="ECO:0007669"/>
    <property type="project" value="UniProtKB-UniRule"/>
</dbReference>
<keyword evidence="4 8" id="KW-0547">Nucleotide-binding</keyword>
<dbReference type="GO" id="GO:0004141">
    <property type="term" value="F:dethiobiotin synthase activity"/>
    <property type="evidence" value="ECO:0007669"/>
    <property type="project" value="UniProtKB-UniRule"/>
</dbReference>
<keyword evidence="2 8" id="KW-0436">Ligase</keyword>
<dbReference type="Pfam" id="PF13500">
    <property type="entry name" value="AAA_26"/>
    <property type="match status" value="1"/>
</dbReference>
<comment type="catalytic activity">
    <reaction evidence="8">
        <text>(7R,8S)-7,8-diammoniononanoate + CO2 + ATP = (4R,5S)-dethiobiotin + ADP + phosphate + 3 H(+)</text>
        <dbReference type="Rhea" id="RHEA:15805"/>
        <dbReference type="ChEBI" id="CHEBI:15378"/>
        <dbReference type="ChEBI" id="CHEBI:16526"/>
        <dbReference type="ChEBI" id="CHEBI:30616"/>
        <dbReference type="ChEBI" id="CHEBI:43474"/>
        <dbReference type="ChEBI" id="CHEBI:149469"/>
        <dbReference type="ChEBI" id="CHEBI:149473"/>
        <dbReference type="ChEBI" id="CHEBI:456216"/>
        <dbReference type="EC" id="6.3.3.3"/>
    </reaction>
</comment>
<dbReference type="HAMAP" id="MF_00336">
    <property type="entry name" value="BioD"/>
    <property type="match status" value="1"/>
</dbReference>
<comment type="caution">
    <text evidence="8">Lacks conserved residue(s) required for the propagation of feature annotation.</text>
</comment>
<feature type="binding site" evidence="8">
    <location>
        <position position="56"/>
    </location>
    <ligand>
        <name>Mg(2+)</name>
        <dbReference type="ChEBI" id="CHEBI:18420"/>
    </ligand>
</feature>
<evidence type="ECO:0000256" key="1">
    <source>
        <dbReference type="ARBA" id="ARBA00022490"/>
    </source>
</evidence>
<feature type="binding site" evidence="8">
    <location>
        <position position="117"/>
    </location>
    <ligand>
        <name>Mg(2+)</name>
        <dbReference type="ChEBI" id="CHEBI:18420"/>
    </ligand>
</feature>
<feature type="binding site" evidence="8">
    <location>
        <begin position="206"/>
        <end position="208"/>
    </location>
    <ligand>
        <name>ATP</name>
        <dbReference type="ChEBI" id="CHEBI:30616"/>
    </ligand>
</feature>
<keyword evidence="3 8" id="KW-0479">Metal-binding</keyword>
<feature type="binding site" evidence="8">
    <location>
        <position position="18"/>
    </location>
    <ligand>
        <name>Mg(2+)</name>
        <dbReference type="ChEBI" id="CHEBI:18420"/>
    </ligand>
</feature>
<evidence type="ECO:0000256" key="2">
    <source>
        <dbReference type="ARBA" id="ARBA00022598"/>
    </source>
</evidence>
<keyword evidence="10" id="KW-1185">Reference proteome</keyword>
<keyword evidence="6 8" id="KW-0067">ATP-binding</keyword>
<feature type="active site" evidence="8">
    <location>
        <position position="39"/>
    </location>
</feature>
<comment type="subunit">
    <text evidence="8">Homodimer.</text>
</comment>
<keyword evidence="5 8" id="KW-0093">Biotin biosynthesis</keyword>
<dbReference type="FunFam" id="3.40.50.300:FF:000292">
    <property type="entry name" value="ATP-dependent dethiobiotin synthetase BioD"/>
    <property type="match status" value="1"/>
</dbReference>
<gene>
    <name evidence="8 9" type="primary">bioD</name>
    <name evidence="9" type="ORF">JI739_10340</name>
</gene>
<dbReference type="InterPro" id="IPR027417">
    <property type="entry name" value="P-loop_NTPase"/>
</dbReference>
<comment type="function">
    <text evidence="8">Catalyzes a mechanistically unusual reaction, the ATP-dependent insertion of CO2 between the N7 and N8 nitrogen atoms of 7,8-diaminopelargonic acid (DAPA, also called 7,8-diammoniononanoate) to form a ureido ring.</text>
</comment>
<dbReference type="PIRSF" id="PIRSF006755">
    <property type="entry name" value="DTB_synth"/>
    <property type="match status" value="1"/>
</dbReference>
<comment type="pathway">
    <text evidence="8">Cofactor biosynthesis; biotin biosynthesis; biotin from 7,8-diaminononanoate: step 1/2.</text>
</comment>
<dbReference type="GO" id="GO:0042803">
    <property type="term" value="F:protein homodimerization activity"/>
    <property type="evidence" value="ECO:0007669"/>
    <property type="project" value="UniProtKB-ARBA"/>
</dbReference>
<evidence type="ECO:0000256" key="8">
    <source>
        <dbReference type="HAMAP-Rule" id="MF_00336"/>
    </source>
</evidence>
<feature type="binding site" evidence="8">
    <location>
        <begin position="14"/>
        <end position="19"/>
    </location>
    <ligand>
        <name>ATP</name>
        <dbReference type="ChEBI" id="CHEBI:30616"/>
    </ligand>
</feature>
<organism evidence="9 10">
    <name type="scientific">Ramlibacter aurantiacus</name>
    <dbReference type="NCBI Taxonomy" id="2801330"/>
    <lineage>
        <taxon>Bacteria</taxon>
        <taxon>Pseudomonadati</taxon>
        <taxon>Pseudomonadota</taxon>
        <taxon>Betaproteobacteria</taxon>
        <taxon>Burkholderiales</taxon>
        <taxon>Comamonadaceae</taxon>
        <taxon>Ramlibacter</taxon>
    </lineage>
</organism>
<feature type="binding site" evidence="8">
    <location>
        <position position="56"/>
    </location>
    <ligand>
        <name>ATP</name>
        <dbReference type="ChEBI" id="CHEBI:30616"/>
    </ligand>
</feature>
<comment type="cofactor">
    <cofactor evidence="8">
        <name>Mg(2+)</name>
        <dbReference type="ChEBI" id="CHEBI:18420"/>
    </cofactor>
</comment>
<dbReference type="CDD" id="cd03109">
    <property type="entry name" value="DTBS"/>
    <property type="match status" value="1"/>
</dbReference>
<dbReference type="GO" id="GO:0000287">
    <property type="term" value="F:magnesium ion binding"/>
    <property type="evidence" value="ECO:0007669"/>
    <property type="project" value="UniProtKB-UniRule"/>
</dbReference>
<keyword evidence="7 8" id="KW-0460">Magnesium</keyword>
<keyword evidence="1 8" id="KW-0963">Cytoplasm</keyword>
<comment type="caution">
    <text evidence="9">The sequence shown here is derived from an EMBL/GenBank/DDBJ whole genome shotgun (WGS) entry which is preliminary data.</text>
</comment>
<evidence type="ECO:0000313" key="10">
    <source>
        <dbReference type="Proteomes" id="UP000613011"/>
    </source>
</evidence>
<dbReference type="SUPFAM" id="SSF52540">
    <property type="entry name" value="P-loop containing nucleoside triphosphate hydrolases"/>
    <property type="match status" value="1"/>
</dbReference>
<evidence type="ECO:0000256" key="6">
    <source>
        <dbReference type="ARBA" id="ARBA00022840"/>
    </source>
</evidence>
<evidence type="ECO:0000256" key="5">
    <source>
        <dbReference type="ARBA" id="ARBA00022756"/>
    </source>
</evidence>
<dbReference type="GO" id="GO:0005829">
    <property type="term" value="C:cytosol"/>
    <property type="evidence" value="ECO:0007669"/>
    <property type="project" value="TreeGrafter"/>
</dbReference>
<evidence type="ECO:0000256" key="3">
    <source>
        <dbReference type="ARBA" id="ARBA00022723"/>
    </source>
</evidence>
<dbReference type="AlphaFoldDB" id="A0A937D4W8"/>
<evidence type="ECO:0000256" key="4">
    <source>
        <dbReference type="ARBA" id="ARBA00022741"/>
    </source>
</evidence>
<evidence type="ECO:0000313" key="9">
    <source>
        <dbReference type="EMBL" id="MBL0420742.1"/>
    </source>
</evidence>
<dbReference type="GO" id="GO:0009102">
    <property type="term" value="P:biotin biosynthetic process"/>
    <property type="evidence" value="ECO:0007669"/>
    <property type="project" value="UniProtKB-UniRule"/>
</dbReference>
<evidence type="ECO:0000256" key="7">
    <source>
        <dbReference type="ARBA" id="ARBA00022842"/>
    </source>
</evidence>
<dbReference type="Gene3D" id="3.40.50.300">
    <property type="entry name" value="P-loop containing nucleotide triphosphate hydrolases"/>
    <property type="match status" value="1"/>
</dbReference>
<dbReference type="EMBL" id="JAEQNA010000003">
    <property type="protein sequence ID" value="MBL0420742.1"/>
    <property type="molecule type" value="Genomic_DNA"/>
</dbReference>
<accession>A0A937D4W8</accession>
<dbReference type="NCBIfam" id="TIGR00347">
    <property type="entry name" value="bioD"/>
    <property type="match status" value="1"/>
</dbReference>
<comment type="similarity">
    <text evidence="8">Belongs to the dethiobiotin synthetase family.</text>
</comment>
<name>A0A937D4W8_9BURK</name>
<proteinExistence type="inferred from homology"/>
<dbReference type="RefSeq" id="WP_201683820.1">
    <property type="nucleotide sequence ID" value="NZ_JAEQNA010000003.1"/>
</dbReference>